<dbReference type="PANTHER" id="PTHR43031">
    <property type="entry name" value="FAD-DEPENDENT OXIDOREDUCTASE"/>
    <property type="match status" value="1"/>
</dbReference>
<dbReference type="PANTHER" id="PTHR43031:SF18">
    <property type="entry name" value="RHODANESE-RELATED SULFURTRANSFERASES"/>
    <property type="match status" value="1"/>
</dbReference>
<dbReference type="Gene3D" id="3.40.250.10">
    <property type="entry name" value="Rhodanese-like domain"/>
    <property type="match status" value="1"/>
</dbReference>
<keyword evidence="1" id="KW-1133">Transmembrane helix</keyword>
<sequence>MDMGTIINIVFIALVVWFAYTRFKPAKGLRNLNAEQFRTEMATTTPGRPTVVDVREPSEYKSGFIAGAKNIPLSQLKGRLSEIPKDQPVLLYCRSGMRSKSAAKVLQKSGHQKLSHLQGGLSAWNGKLARK</sequence>
<evidence type="ECO:0000313" key="4">
    <source>
        <dbReference type="Proteomes" id="UP001153387"/>
    </source>
</evidence>
<organism evidence="3 4">
    <name type="scientific">Cohnella ginsengisoli</name>
    <dbReference type="NCBI Taxonomy" id="425004"/>
    <lineage>
        <taxon>Bacteria</taxon>
        <taxon>Bacillati</taxon>
        <taxon>Bacillota</taxon>
        <taxon>Bacilli</taxon>
        <taxon>Bacillales</taxon>
        <taxon>Paenibacillaceae</taxon>
        <taxon>Cohnella</taxon>
    </lineage>
</organism>
<dbReference type="AlphaFoldDB" id="A0A9X4KM43"/>
<keyword evidence="4" id="KW-1185">Reference proteome</keyword>
<dbReference type="PROSITE" id="PS50206">
    <property type="entry name" value="RHODANESE_3"/>
    <property type="match status" value="1"/>
</dbReference>
<dbReference type="Proteomes" id="UP001153387">
    <property type="component" value="Unassembled WGS sequence"/>
</dbReference>
<evidence type="ECO:0000313" key="3">
    <source>
        <dbReference type="EMBL" id="MDG0793944.1"/>
    </source>
</evidence>
<feature type="domain" description="Rhodanese" evidence="2">
    <location>
        <begin position="45"/>
        <end position="130"/>
    </location>
</feature>
<reference evidence="3 4" key="1">
    <citation type="submission" date="2022-10" db="EMBL/GenBank/DDBJ databases">
        <title>Comparative genomic analysis of Cohnella hashimotonis sp. nov., isolated from the International Space Station.</title>
        <authorList>
            <person name="Simpson A."/>
            <person name="Venkateswaran K."/>
        </authorList>
    </citation>
    <scope>NUCLEOTIDE SEQUENCE [LARGE SCALE GENOMIC DNA]</scope>
    <source>
        <strain evidence="3 4">DSM 18997</strain>
    </source>
</reference>
<name>A0A9X4KM43_9BACL</name>
<keyword evidence="1" id="KW-0472">Membrane</keyword>
<dbReference type="EMBL" id="JAPDHZ010000005">
    <property type="protein sequence ID" value="MDG0793944.1"/>
    <property type="molecule type" value="Genomic_DNA"/>
</dbReference>
<dbReference type="InterPro" id="IPR001763">
    <property type="entry name" value="Rhodanese-like_dom"/>
</dbReference>
<dbReference type="CDD" id="cd00158">
    <property type="entry name" value="RHOD"/>
    <property type="match status" value="1"/>
</dbReference>
<evidence type="ECO:0000256" key="1">
    <source>
        <dbReference type="SAM" id="Phobius"/>
    </source>
</evidence>
<dbReference type="SUPFAM" id="SSF52821">
    <property type="entry name" value="Rhodanese/Cell cycle control phosphatase"/>
    <property type="match status" value="1"/>
</dbReference>
<proteinExistence type="predicted"/>
<dbReference type="SMART" id="SM00450">
    <property type="entry name" value="RHOD"/>
    <property type="match status" value="1"/>
</dbReference>
<feature type="transmembrane region" description="Helical" evidence="1">
    <location>
        <begin position="6"/>
        <end position="23"/>
    </location>
</feature>
<dbReference type="Pfam" id="PF00581">
    <property type="entry name" value="Rhodanese"/>
    <property type="match status" value="1"/>
</dbReference>
<evidence type="ECO:0000259" key="2">
    <source>
        <dbReference type="PROSITE" id="PS50206"/>
    </source>
</evidence>
<gene>
    <name evidence="3" type="ORF">OMP38_26310</name>
</gene>
<dbReference type="InterPro" id="IPR050229">
    <property type="entry name" value="GlpE_sulfurtransferase"/>
</dbReference>
<protein>
    <submittedName>
        <fullName evidence="3">Rhodanese-like domain-containing protein</fullName>
    </submittedName>
</protein>
<comment type="caution">
    <text evidence="3">The sequence shown here is derived from an EMBL/GenBank/DDBJ whole genome shotgun (WGS) entry which is preliminary data.</text>
</comment>
<accession>A0A9X4KM43</accession>
<keyword evidence="1" id="KW-0812">Transmembrane</keyword>
<dbReference type="InterPro" id="IPR036873">
    <property type="entry name" value="Rhodanese-like_dom_sf"/>
</dbReference>